<name>J5QP38_TRIAS</name>
<dbReference type="HOGENOM" id="CLU_444814_0_0_1"/>
<evidence type="ECO:0000256" key="12">
    <source>
        <dbReference type="SAM" id="SignalP"/>
    </source>
</evidence>
<keyword evidence="6 10" id="KW-0863">Zinc-finger</keyword>
<evidence type="ECO:0000256" key="9">
    <source>
        <dbReference type="ARBA" id="ARBA00023136"/>
    </source>
</evidence>
<sequence>MPARLPALRGPVRPRHLWALATLSIVTFAALFPSPTLAAPTQGLLDNAGPDAGYSDEDDYNRIVREAWARIADPVEPWSMSYVKAAAEPDTGWISHWFSMGGEGTLTLGDSNITLPHRPAAFPTFLRPDTELPVNGTMVAFQDLPDPKSDLHQLRLRSTGSSGWRAGATGASSGFSAIDSEAHENNRPLSRPRSDHPPQRACVPPAWPPIRPSPPQPPYVVALVERGDCDFATKVLAAQERGAAAVVVGDSPARAGETDEEGRKRENLITMYSPEDTTNIIIPSVFVSRASYLTLRDMLSNHTKLKVEVGEADDDGNTLGSLLTFALLMPSLFLLATIAAHRVRIHRQREANRAPPTVVLSLPERVWTPDIVWEKDETDDSDAGLDDEHRKPDDSEQAPKSPENELHRSTSAGEPLSGDDIVPGTSGIVVETIPAIDSATSPPHRRTGKQRRKSKRYYSKDECAICMENFSRGEIVRILPCGHVFHKDECDEWLLKWRKLCPTCRADVTVSPGDMSASTTLTPVVDAQAARTDYGATGTVAGEGAEAPDGGSRLAWLGQMRDRAIARAGAAVSSVNDSLRAIVRGDNAPPARPALDERTPLRGTDV</sequence>
<dbReference type="RefSeq" id="XP_014179387.1">
    <property type="nucleotide sequence ID" value="XM_014323912.1"/>
</dbReference>
<organism evidence="14 15">
    <name type="scientific">Trichosporon asahii var. asahii (strain ATCC 90039 / CBS 2479 / JCM 2466 / KCTC 7840 / NBRC 103889/ NCYC 2677 / UAMH 7654)</name>
    <name type="common">Yeast</name>
    <dbReference type="NCBI Taxonomy" id="1186058"/>
    <lineage>
        <taxon>Eukaryota</taxon>
        <taxon>Fungi</taxon>
        <taxon>Dikarya</taxon>
        <taxon>Basidiomycota</taxon>
        <taxon>Agaricomycotina</taxon>
        <taxon>Tremellomycetes</taxon>
        <taxon>Trichosporonales</taxon>
        <taxon>Trichosporonaceae</taxon>
        <taxon>Trichosporon</taxon>
    </lineage>
</organism>
<evidence type="ECO:0000256" key="11">
    <source>
        <dbReference type="SAM" id="MobiDB-lite"/>
    </source>
</evidence>
<dbReference type="SUPFAM" id="SSF57850">
    <property type="entry name" value="RING/U-box"/>
    <property type="match status" value="1"/>
</dbReference>
<dbReference type="InterPro" id="IPR013083">
    <property type="entry name" value="Znf_RING/FYVE/PHD"/>
</dbReference>
<keyword evidence="12" id="KW-0732">Signal</keyword>
<feature type="region of interest" description="Disordered" evidence="11">
    <location>
        <begin position="160"/>
        <end position="200"/>
    </location>
</feature>
<dbReference type="PANTHER" id="PTHR47168:SF1">
    <property type="entry name" value="OS02G0798600 PROTEIN"/>
    <property type="match status" value="1"/>
</dbReference>
<dbReference type="Gene3D" id="3.50.30.30">
    <property type="match status" value="1"/>
</dbReference>
<dbReference type="Proteomes" id="UP000002748">
    <property type="component" value="Unassembled WGS sequence"/>
</dbReference>
<dbReference type="SUPFAM" id="SSF52025">
    <property type="entry name" value="PA domain"/>
    <property type="match status" value="1"/>
</dbReference>
<evidence type="ECO:0000256" key="10">
    <source>
        <dbReference type="PROSITE-ProRule" id="PRU00175"/>
    </source>
</evidence>
<comment type="subcellular location">
    <subcellularLocation>
        <location evidence="2">Membrane</location>
        <topology evidence="2">Single-pass membrane protein</topology>
    </subcellularLocation>
</comment>
<dbReference type="PANTHER" id="PTHR47168">
    <property type="entry name" value="RING ZINC FINGER DOMAIN SUPERFAMILY PROTEIN-RELATED"/>
    <property type="match status" value="1"/>
</dbReference>
<dbReference type="GO" id="GO:0008270">
    <property type="term" value="F:zinc ion binding"/>
    <property type="evidence" value="ECO:0007669"/>
    <property type="project" value="UniProtKB-KW"/>
</dbReference>
<evidence type="ECO:0000259" key="13">
    <source>
        <dbReference type="PROSITE" id="PS50089"/>
    </source>
</evidence>
<dbReference type="FunFam" id="3.30.40.10:FF:000388">
    <property type="entry name" value="Putative RING zinc finger domain superfamily protein"/>
    <property type="match status" value="1"/>
</dbReference>
<evidence type="ECO:0000256" key="3">
    <source>
        <dbReference type="ARBA" id="ARBA00012483"/>
    </source>
</evidence>
<evidence type="ECO:0000256" key="4">
    <source>
        <dbReference type="ARBA" id="ARBA00022692"/>
    </source>
</evidence>
<evidence type="ECO:0000256" key="1">
    <source>
        <dbReference type="ARBA" id="ARBA00000900"/>
    </source>
</evidence>
<comment type="catalytic activity">
    <reaction evidence="1">
        <text>S-ubiquitinyl-[E2 ubiquitin-conjugating enzyme]-L-cysteine + [acceptor protein]-L-lysine = [E2 ubiquitin-conjugating enzyme]-L-cysteine + N(6)-ubiquitinyl-[acceptor protein]-L-lysine.</text>
        <dbReference type="EC" id="2.3.2.27"/>
    </reaction>
</comment>
<dbReference type="AlphaFoldDB" id="J5QP38"/>
<feature type="compositionally biased region" description="Low complexity" evidence="11">
    <location>
        <begin position="166"/>
        <end position="177"/>
    </location>
</feature>
<comment type="caution">
    <text evidence="14">The sequence shown here is derived from an EMBL/GenBank/DDBJ whole genome shotgun (WGS) entry which is preliminary data.</text>
</comment>
<dbReference type="SMART" id="SM00184">
    <property type="entry name" value="RING"/>
    <property type="match status" value="1"/>
</dbReference>
<evidence type="ECO:0000256" key="2">
    <source>
        <dbReference type="ARBA" id="ARBA00004167"/>
    </source>
</evidence>
<keyword evidence="5" id="KW-0479">Metal-binding</keyword>
<reference evidence="14 15" key="1">
    <citation type="journal article" date="2012" name="Eukaryot. Cell">
        <title>Draft genome sequence of CBS 2479, the standard type strain of Trichosporon asahii.</title>
        <authorList>
            <person name="Yang R.Y."/>
            <person name="Li H.T."/>
            <person name="Zhu H."/>
            <person name="Zhou G.P."/>
            <person name="Wang M."/>
            <person name="Wang L."/>
        </authorList>
    </citation>
    <scope>NUCLEOTIDE SEQUENCE [LARGE SCALE GENOMIC DNA]</scope>
    <source>
        <strain evidence="15">ATCC 90039 / CBS 2479 / JCM 2466 / KCTC 7840 / NCYC 2677 / UAMH 7654</strain>
    </source>
</reference>
<evidence type="ECO:0000313" key="15">
    <source>
        <dbReference type="Proteomes" id="UP000002748"/>
    </source>
</evidence>
<dbReference type="EMBL" id="ALBS01000206">
    <property type="protein sequence ID" value="EJT48368.1"/>
    <property type="molecule type" value="Genomic_DNA"/>
</dbReference>
<dbReference type="Pfam" id="PF13639">
    <property type="entry name" value="zf-RING_2"/>
    <property type="match status" value="1"/>
</dbReference>
<keyword evidence="8" id="KW-1133">Transmembrane helix</keyword>
<evidence type="ECO:0000256" key="5">
    <source>
        <dbReference type="ARBA" id="ARBA00022723"/>
    </source>
</evidence>
<feature type="signal peptide" evidence="12">
    <location>
        <begin position="1"/>
        <end position="38"/>
    </location>
</feature>
<dbReference type="GO" id="GO:0016020">
    <property type="term" value="C:membrane"/>
    <property type="evidence" value="ECO:0007669"/>
    <property type="project" value="UniProtKB-SubCell"/>
</dbReference>
<dbReference type="GO" id="GO:0061630">
    <property type="term" value="F:ubiquitin protein ligase activity"/>
    <property type="evidence" value="ECO:0007669"/>
    <property type="project" value="UniProtKB-EC"/>
</dbReference>
<evidence type="ECO:0000256" key="8">
    <source>
        <dbReference type="ARBA" id="ARBA00022989"/>
    </source>
</evidence>
<dbReference type="OrthoDB" id="8062037at2759"/>
<dbReference type="InterPro" id="IPR046450">
    <property type="entry name" value="PA_dom_sf"/>
</dbReference>
<protein>
    <recommendedName>
        <fullName evidence="3">RING-type E3 ubiquitin transferase</fullName>
        <ecNumber evidence="3">2.3.2.27</ecNumber>
    </recommendedName>
</protein>
<gene>
    <name evidence="14" type="ORF">A1Q1_02651</name>
</gene>
<keyword evidence="9" id="KW-0472">Membrane</keyword>
<dbReference type="VEuPathDB" id="FungiDB:A1Q1_02651"/>
<dbReference type="PROSITE" id="PS50089">
    <property type="entry name" value="ZF_RING_2"/>
    <property type="match status" value="1"/>
</dbReference>
<dbReference type="CDD" id="cd16473">
    <property type="entry name" value="RING-H2_RNF103"/>
    <property type="match status" value="1"/>
</dbReference>
<keyword evidence="7" id="KW-0862">Zinc</keyword>
<accession>J5QP38</accession>
<evidence type="ECO:0000256" key="7">
    <source>
        <dbReference type="ARBA" id="ARBA00022833"/>
    </source>
</evidence>
<feature type="region of interest" description="Disordered" evidence="11">
    <location>
        <begin position="377"/>
        <end position="453"/>
    </location>
</feature>
<feature type="region of interest" description="Disordered" evidence="11">
    <location>
        <begin position="584"/>
        <end position="606"/>
    </location>
</feature>
<evidence type="ECO:0000256" key="6">
    <source>
        <dbReference type="ARBA" id="ARBA00022771"/>
    </source>
</evidence>
<feature type="domain" description="RING-type" evidence="13">
    <location>
        <begin position="463"/>
        <end position="505"/>
    </location>
</feature>
<keyword evidence="4" id="KW-0812">Transmembrane</keyword>
<dbReference type="GeneID" id="25986164"/>
<dbReference type="Gene3D" id="3.30.40.10">
    <property type="entry name" value="Zinc/RING finger domain, C3HC4 (zinc finger)"/>
    <property type="match status" value="1"/>
</dbReference>
<feature type="compositionally biased region" description="Basic residues" evidence="11">
    <location>
        <begin position="443"/>
        <end position="453"/>
    </location>
</feature>
<dbReference type="Pfam" id="PF02225">
    <property type="entry name" value="PA"/>
    <property type="match status" value="1"/>
</dbReference>
<proteinExistence type="predicted"/>
<dbReference type="InterPro" id="IPR051653">
    <property type="entry name" value="E3_ligase_sorting_rcpt"/>
</dbReference>
<dbReference type="InterPro" id="IPR003137">
    <property type="entry name" value="PA_domain"/>
</dbReference>
<dbReference type="EC" id="2.3.2.27" evidence="3"/>
<feature type="compositionally biased region" description="Basic and acidic residues" evidence="11">
    <location>
        <begin position="594"/>
        <end position="606"/>
    </location>
</feature>
<feature type="compositionally biased region" description="Basic and acidic residues" evidence="11">
    <location>
        <begin position="180"/>
        <end position="198"/>
    </location>
</feature>
<dbReference type="KEGG" id="tasa:A1Q1_02651"/>
<feature type="chain" id="PRO_5003785308" description="RING-type E3 ubiquitin transferase" evidence="12">
    <location>
        <begin position="39"/>
        <end position="606"/>
    </location>
</feature>
<evidence type="ECO:0000313" key="14">
    <source>
        <dbReference type="EMBL" id="EJT48368.1"/>
    </source>
</evidence>
<dbReference type="InterPro" id="IPR001841">
    <property type="entry name" value="Znf_RING"/>
</dbReference>